<accession>A0ABV7L203</accession>
<evidence type="ECO:0000259" key="10">
    <source>
        <dbReference type="Pfam" id="PF04290"/>
    </source>
</evidence>
<keyword evidence="12" id="KW-1185">Reference proteome</keyword>
<organism evidence="11 12">
    <name type="scientific">Marinibaculum pumilum</name>
    <dbReference type="NCBI Taxonomy" id="1766165"/>
    <lineage>
        <taxon>Bacteria</taxon>
        <taxon>Pseudomonadati</taxon>
        <taxon>Pseudomonadota</taxon>
        <taxon>Alphaproteobacteria</taxon>
        <taxon>Rhodospirillales</taxon>
        <taxon>Rhodospirillaceae</taxon>
        <taxon>Marinibaculum</taxon>
    </lineage>
</organism>
<feature type="transmembrane region" description="Helical" evidence="9">
    <location>
        <begin position="53"/>
        <end position="74"/>
    </location>
</feature>
<evidence type="ECO:0000256" key="2">
    <source>
        <dbReference type="ARBA" id="ARBA00022448"/>
    </source>
</evidence>
<evidence type="ECO:0000256" key="5">
    <source>
        <dbReference type="ARBA" id="ARBA00022692"/>
    </source>
</evidence>
<evidence type="ECO:0000256" key="4">
    <source>
        <dbReference type="ARBA" id="ARBA00022519"/>
    </source>
</evidence>
<dbReference type="InterPro" id="IPR007387">
    <property type="entry name" value="TRAP_DctQ"/>
</dbReference>
<evidence type="ECO:0000256" key="7">
    <source>
        <dbReference type="ARBA" id="ARBA00023136"/>
    </source>
</evidence>
<evidence type="ECO:0000256" key="8">
    <source>
        <dbReference type="ARBA" id="ARBA00038436"/>
    </source>
</evidence>
<keyword evidence="7 9" id="KW-0472">Membrane</keyword>
<feature type="transmembrane region" description="Helical" evidence="9">
    <location>
        <begin position="95"/>
        <end position="113"/>
    </location>
</feature>
<dbReference type="EMBL" id="JBHRTR010000028">
    <property type="protein sequence ID" value="MFC3228435.1"/>
    <property type="molecule type" value="Genomic_DNA"/>
</dbReference>
<evidence type="ECO:0000256" key="9">
    <source>
        <dbReference type="RuleBase" id="RU369079"/>
    </source>
</evidence>
<keyword evidence="3" id="KW-1003">Cell membrane</keyword>
<dbReference type="Proteomes" id="UP001595528">
    <property type="component" value="Unassembled WGS sequence"/>
</dbReference>
<dbReference type="PANTHER" id="PTHR35011">
    <property type="entry name" value="2,3-DIKETO-L-GULONATE TRAP TRANSPORTER SMALL PERMEASE PROTEIN YIAM"/>
    <property type="match status" value="1"/>
</dbReference>
<comment type="caution">
    <text evidence="11">The sequence shown here is derived from an EMBL/GenBank/DDBJ whole genome shotgun (WGS) entry which is preliminary data.</text>
</comment>
<keyword evidence="4 9" id="KW-0997">Cell inner membrane</keyword>
<reference evidence="12" key="1">
    <citation type="journal article" date="2019" name="Int. J. Syst. Evol. Microbiol.">
        <title>The Global Catalogue of Microorganisms (GCM) 10K type strain sequencing project: providing services to taxonomists for standard genome sequencing and annotation.</title>
        <authorList>
            <consortium name="The Broad Institute Genomics Platform"/>
            <consortium name="The Broad Institute Genome Sequencing Center for Infectious Disease"/>
            <person name="Wu L."/>
            <person name="Ma J."/>
        </authorList>
    </citation>
    <scope>NUCLEOTIDE SEQUENCE [LARGE SCALE GENOMIC DNA]</scope>
    <source>
        <strain evidence="12">KCTC 42964</strain>
    </source>
</reference>
<feature type="transmembrane region" description="Helical" evidence="9">
    <location>
        <begin position="133"/>
        <end position="154"/>
    </location>
</feature>
<keyword evidence="2 9" id="KW-0813">Transport</keyword>
<evidence type="ECO:0000313" key="12">
    <source>
        <dbReference type="Proteomes" id="UP001595528"/>
    </source>
</evidence>
<evidence type="ECO:0000256" key="6">
    <source>
        <dbReference type="ARBA" id="ARBA00022989"/>
    </source>
</evidence>
<dbReference type="Pfam" id="PF04290">
    <property type="entry name" value="DctQ"/>
    <property type="match status" value="1"/>
</dbReference>
<dbReference type="PANTHER" id="PTHR35011:SF10">
    <property type="entry name" value="TRAP TRANSPORTER SMALL PERMEASE PROTEIN"/>
    <property type="match status" value="1"/>
</dbReference>
<protein>
    <recommendedName>
        <fullName evidence="9">TRAP transporter small permease protein</fullName>
    </recommendedName>
</protein>
<evidence type="ECO:0000256" key="3">
    <source>
        <dbReference type="ARBA" id="ARBA00022475"/>
    </source>
</evidence>
<comment type="subcellular location">
    <subcellularLocation>
        <location evidence="1 9">Cell inner membrane</location>
        <topology evidence="1 9">Multi-pass membrane protein</topology>
    </subcellularLocation>
</comment>
<feature type="domain" description="Tripartite ATP-independent periplasmic transporters DctQ component" evidence="10">
    <location>
        <begin position="30"/>
        <end position="158"/>
    </location>
</feature>
<name>A0ABV7L203_9PROT</name>
<feature type="transmembrane region" description="Helical" evidence="9">
    <location>
        <begin position="12"/>
        <end position="33"/>
    </location>
</feature>
<dbReference type="InterPro" id="IPR055348">
    <property type="entry name" value="DctQ"/>
</dbReference>
<comment type="function">
    <text evidence="9">Part of the tripartite ATP-independent periplasmic (TRAP) transport system.</text>
</comment>
<evidence type="ECO:0000256" key="1">
    <source>
        <dbReference type="ARBA" id="ARBA00004429"/>
    </source>
</evidence>
<comment type="subunit">
    <text evidence="9">The complex comprises the extracytoplasmic solute receptor protein and the two transmembrane proteins.</text>
</comment>
<keyword evidence="6 9" id="KW-1133">Transmembrane helix</keyword>
<keyword evidence="5 9" id="KW-0812">Transmembrane</keyword>
<dbReference type="RefSeq" id="WP_379901541.1">
    <property type="nucleotide sequence ID" value="NZ_JBHRTR010000028.1"/>
</dbReference>
<sequence>MNGFRRIDAAVGRVYAGVGTLVGISIGLFALAIAADLVLRLLEWGNLPGMQEIVEYALYVGVFLAAPWVLRLNAHIRVDLLLSGLPRALRAALERLLDLAGIAISALMFWYGLQNLLAAKAFGAVQYGYYEVAEWLLLTVFVAGFVLLALEFLFRMIRAGEAPEALDDAEGGF</sequence>
<gene>
    <name evidence="11" type="ORF">ACFOGJ_14420</name>
</gene>
<comment type="similarity">
    <text evidence="8 9">Belongs to the TRAP transporter small permease family.</text>
</comment>
<evidence type="ECO:0000313" key="11">
    <source>
        <dbReference type="EMBL" id="MFC3228435.1"/>
    </source>
</evidence>
<proteinExistence type="inferred from homology"/>